<sequence>MSSLTVRRCAVNNKTRKTMYDGFVEEAEALGDTCLAAHEIDRTFFRTEPDYKGNIYYEKSDGTPLMASFIAEIGSDPFTDATSKSYRQILALRCPTGAPPELRKAFRNGAAGVDGVRGADETQEAARSETFEVNEAVVYEECEGDPADNIVVLVRLHPTFEVPQGSNNLSAPRTPCRRITKVDSTSTDASDAPGDVDMGRSQATGMKPTSPHITLNSIAYVYEVQESHSDNEVPFTQLKGIIE</sequence>
<dbReference type="AlphaFoldDB" id="A0AAD7H397"/>
<feature type="region of interest" description="Disordered" evidence="1">
    <location>
        <begin position="181"/>
        <end position="210"/>
    </location>
</feature>
<comment type="caution">
    <text evidence="2">The sequence shown here is derived from an EMBL/GenBank/DDBJ whole genome shotgun (WGS) entry which is preliminary data.</text>
</comment>
<dbReference type="EMBL" id="JARKIE010000001">
    <property type="protein sequence ID" value="KAJ7710806.1"/>
    <property type="molecule type" value="Genomic_DNA"/>
</dbReference>
<reference evidence="2" key="1">
    <citation type="submission" date="2023-03" db="EMBL/GenBank/DDBJ databases">
        <title>Massive genome expansion in bonnet fungi (Mycena s.s.) driven by repeated elements and novel gene families across ecological guilds.</title>
        <authorList>
            <consortium name="Lawrence Berkeley National Laboratory"/>
            <person name="Harder C.B."/>
            <person name="Miyauchi S."/>
            <person name="Viragh M."/>
            <person name="Kuo A."/>
            <person name="Thoen E."/>
            <person name="Andreopoulos B."/>
            <person name="Lu D."/>
            <person name="Skrede I."/>
            <person name="Drula E."/>
            <person name="Henrissat B."/>
            <person name="Morin E."/>
            <person name="Kohler A."/>
            <person name="Barry K."/>
            <person name="LaButti K."/>
            <person name="Morin E."/>
            <person name="Salamov A."/>
            <person name="Lipzen A."/>
            <person name="Mereny Z."/>
            <person name="Hegedus B."/>
            <person name="Baldrian P."/>
            <person name="Stursova M."/>
            <person name="Weitz H."/>
            <person name="Taylor A."/>
            <person name="Grigoriev I.V."/>
            <person name="Nagy L.G."/>
            <person name="Martin F."/>
            <person name="Kauserud H."/>
        </authorList>
    </citation>
    <scope>NUCLEOTIDE SEQUENCE</scope>
    <source>
        <strain evidence="2">CBHHK067</strain>
    </source>
</reference>
<accession>A0AAD7H397</accession>
<dbReference type="Proteomes" id="UP001221757">
    <property type="component" value="Unassembled WGS sequence"/>
</dbReference>
<evidence type="ECO:0000256" key="1">
    <source>
        <dbReference type="SAM" id="MobiDB-lite"/>
    </source>
</evidence>
<protein>
    <submittedName>
        <fullName evidence="2">Uncharacterized protein</fullName>
    </submittedName>
</protein>
<evidence type="ECO:0000313" key="2">
    <source>
        <dbReference type="EMBL" id="KAJ7710806.1"/>
    </source>
</evidence>
<keyword evidence="3" id="KW-1185">Reference proteome</keyword>
<proteinExistence type="predicted"/>
<evidence type="ECO:0000313" key="3">
    <source>
        <dbReference type="Proteomes" id="UP001221757"/>
    </source>
</evidence>
<gene>
    <name evidence="2" type="ORF">B0H17DRAFT_1190495</name>
</gene>
<name>A0AAD7H397_MYCRO</name>
<organism evidence="2 3">
    <name type="scientific">Mycena rosella</name>
    <name type="common">Pink bonnet</name>
    <name type="synonym">Agaricus rosellus</name>
    <dbReference type="NCBI Taxonomy" id="1033263"/>
    <lineage>
        <taxon>Eukaryota</taxon>
        <taxon>Fungi</taxon>
        <taxon>Dikarya</taxon>
        <taxon>Basidiomycota</taxon>
        <taxon>Agaricomycotina</taxon>
        <taxon>Agaricomycetes</taxon>
        <taxon>Agaricomycetidae</taxon>
        <taxon>Agaricales</taxon>
        <taxon>Marasmiineae</taxon>
        <taxon>Mycenaceae</taxon>
        <taxon>Mycena</taxon>
    </lineage>
</organism>